<organism evidence="9 10">
    <name type="scientific">Sistotremastrum niveocremeum HHB9708</name>
    <dbReference type="NCBI Taxonomy" id="1314777"/>
    <lineage>
        <taxon>Eukaryota</taxon>
        <taxon>Fungi</taxon>
        <taxon>Dikarya</taxon>
        <taxon>Basidiomycota</taxon>
        <taxon>Agaricomycotina</taxon>
        <taxon>Agaricomycetes</taxon>
        <taxon>Sistotremastrales</taxon>
        <taxon>Sistotremastraceae</taxon>
        <taxon>Sertulicium</taxon>
        <taxon>Sertulicium niveocremeum</taxon>
    </lineage>
</organism>
<dbReference type="GO" id="GO:0006465">
    <property type="term" value="P:signal peptide processing"/>
    <property type="evidence" value="ECO:0007669"/>
    <property type="project" value="TreeGrafter"/>
</dbReference>
<dbReference type="PANTHER" id="PTHR43731">
    <property type="entry name" value="RHOMBOID PROTEASE"/>
    <property type="match status" value="1"/>
</dbReference>
<evidence type="ECO:0000256" key="4">
    <source>
        <dbReference type="ARBA" id="ARBA00022801"/>
    </source>
</evidence>
<comment type="similarity">
    <text evidence="2">Belongs to the peptidase S54 family.</text>
</comment>
<dbReference type="Gene3D" id="1.20.1540.10">
    <property type="entry name" value="Rhomboid-like"/>
    <property type="match status" value="1"/>
</dbReference>
<evidence type="ECO:0000313" key="10">
    <source>
        <dbReference type="Proteomes" id="UP000076722"/>
    </source>
</evidence>
<protein>
    <recommendedName>
        <fullName evidence="8">Peptidase S54 rhomboid domain-containing protein</fullName>
    </recommendedName>
</protein>
<dbReference type="InterPro" id="IPR050925">
    <property type="entry name" value="Rhomboid_protease_S54"/>
</dbReference>
<name>A0A164VXT7_9AGAM</name>
<feature type="transmembrane region" description="Helical" evidence="7">
    <location>
        <begin position="146"/>
        <end position="165"/>
    </location>
</feature>
<dbReference type="OrthoDB" id="10260614at2759"/>
<dbReference type="PANTHER" id="PTHR43731:SF14">
    <property type="entry name" value="PRESENILIN-ASSOCIATED RHOMBOID-LIKE PROTEIN, MITOCHONDRIAL"/>
    <property type="match status" value="1"/>
</dbReference>
<keyword evidence="10" id="KW-1185">Reference proteome</keyword>
<evidence type="ECO:0000259" key="8">
    <source>
        <dbReference type="Pfam" id="PF01694"/>
    </source>
</evidence>
<dbReference type="InterPro" id="IPR022764">
    <property type="entry name" value="Peptidase_S54_rhomboid_dom"/>
</dbReference>
<dbReference type="SUPFAM" id="SSF144091">
    <property type="entry name" value="Rhomboid-like"/>
    <property type="match status" value="1"/>
</dbReference>
<feature type="domain" description="Peptidase S54 rhomboid" evidence="8">
    <location>
        <begin position="91"/>
        <end position="292"/>
    </location>
</feature>
<dbReference type="InterPro" id="IPR035952">
    <property type="entry name" value="Rhomboid-like_sf"/>
</dbReference>
<evidence type="ECO:0000256" key="2">
    <source>
        <dbReference type="ARBA" id="ARBA00009045"/>
    </source>
</evidence>
<evidence type="ECO:0000256" key="6">
    <source>
        <dbReference type="ARBA" id="ARBA00023136"/>
    </source>
</evidence>
<dbReference type="AlphaFoldDB" id="A0A164VXT7"/>
<keyword evidence="5 7" id="KW-1133">Transmembrane helix</keyword>
<evidence type="ECO:0000256" key="3">
    <source>
        <dbReference type="ARBA" id="ARBA00022692"/>
    </source>
</evidence>
<feature type="transmembrane region" description="Helical" evidence="7">
    <location>
        <begin position="105"/>
        <end position="126"/>
    </location>
</feature>
<dbReference type="GO" id="GO:0004252">
    <property type="term" value="F:serine-type endopeptidase activity"/>
    <property type="evidence" value="ECO:0007669"/>
    <property type="project" value="InterPro"/>
</dbReference>
<dbReference type="EMBL" id="KV419404">
    <property type="protein sequence ID" value="KZS94566.1"/>
    <property type="molecule type" value="Genomic_DNA"/>
</dbReference>
<proteinExistence type="inferred from homology"/>
<dbReference type="STRING" id="1314777.A0A164VXT7"/>
<gene>
    <name evidence="9" type="ORF">SISNIDRAFT_503669</name>
</gene>
<evidence type="ECO:0000256" key="5">
    <source>
        <dbReference type="ARBA" id="ARBA00022989"/>
    </source>
</evidence>
<evidence type="ECO:0000256" key="1">
    <source>
        <dbReference type="ARBA" id="ARBA00004141"/>
    </source>
</evidence>
<dbReference type="Pfam" id="PF01694">
    <property type="entry name" value="Rhomboid"/>
    <property type="match status" value="1"/>
</dbReference>
<evidence type="ECO:0000313" key="9">
    <source>
        <dbReference type="EMBL" id="KZS94566.1"/>
    </source>
</evidence>
<reference evidence="9 10" key="1">
    <citation type="journal article" date="2016" name="Mol. Biol. Evol.">
        <title>Comparative Genomics of Early-Diverging Mushroom-Forming Fungi Provides Insights into the Origins of Lignocellulose Decay Capabilities.</title>
        <authorList>
            <person name="Nagy L.G."/>
            <person name="Riley R."/>
            <person name="Tritt A."/>
            <person name="Adam C."/>
            <person name="Daum C."/>
            <person name="Floudas D."/>
            <person name="Sun H."/>
            <person name="Yadav J.S."/>
            <person name="Pangilinan J."/>
            <person name="Larsson K.H."/>
            <person name="Matsuura K."/>
            <person name="Barry K."/>
            <person name="Labutti K."/>
            <person name="Kuo R."/>
            <person name="Ohm R.A."/>
            <person name="Bhattacharya S.S."/>
            <person name="Shirouzu T."/>
            <person name="Yoshinaga Y."/>
            <person name="Martin F.M."/>
            <person name="Grigoriev I.V."/>
            <person name="Hibbett D.S."/>
        </authorList>
    </citation>
    <scope>NUCLEOTIDE SEQUENCE [LARGE SCALE GENOMIC DNA]</scope>
    <source>
        <strain evidence="9 10">HHB9708</strain>
    </source>
</reference>
<dbReference type="GO" id="GO:0016020">
    <property type="term" value="C:membrane"/>
    <property type="evidence" value="ECO:0007669"/>
    <property type="project" value="UniProtKB-SubCell"/>
</dbReference>
<sequence length="324" mass="35479">MKRARLFSMVEDVKKDLEDLKRTLKGVPNYINMLILHSYVQCAQTWVNTSEGMRICWKVAALNAGVWIAWQVPRLQPFMKRAFMHHPLSSRYYTMLTSVFSHSNFLHGLFNMMALSSFGGATVLWMEKSQGTANSRLQESTAQYHFLAFFATAGIFSSLVSHIVSTRFRFPRALKAFSAPGTPSSSSSTLGSKMAGAGAGLSQQAAASAIKSKHNILPSLGASGAVYSTLAITALAFPETHVSLIFPPTGSIPIEYGFAGLVLIDTVGILRGWRLFDHWAHLGGAAFGAFYWMYGPAIWDANRVQAAALRLTLFGKAPPMDDVD</sequence>
<dbReference type="Proteomes" id="UP000076722">
    <property type="component" value="Unassembled WGS sequence"/>
</dbReference>
<accession>A0A164VXT7</accession>
<keyword evidence="6 7" id="KW-0472">Membrane</keyword>
<keyword evidence="3 7" id="KW-0812">Transmembrane</keyword>
<keyword evidence="4" id="KW-0378">Hydrolase</keyword>
<comment type="subcellular location">
    <subcellularLocation>
        <location evidence="1">Membrane</location>
        <topology evidence="1">Multi-pass membrane protein</topology>
    </subcellularLocation>
</comment>
<evidence type="ECO:0000256" key="7">
    <source>
        <dbReference type="SAM" id="Phobius"/>
    </source>
</evidence>